<organism evidence="3 4">
    <name type="scientific">Leifsonia williamsii</name>
    <dbReference type="NCBI Taxonomy" id="3035919"/>
    <lineage>
        <taxon>Bacteria</taxon>
        <taxon>Bacillati</taxon>
        <taxon>Actinomycetota</taxon>
        <taxon>Actinomycetes</taxon>
        <taxon>Micrococcales</taxon>
        <taxon>Microbacteriaceae</taxon>
        <taxon>Leifsonia</taxon>
    </lineage>
</organism>
<dbReference type="EMBL" id="JAROCF010000001">
    <property type="protein sequence ID" value="MDN4615126.1"/>
    <property type="molecule type" value="Genomic_DNA"/>
</dbReference>
<reference evidence="3" key="1">
    <citation type="submission" date="2023-06" db="EMBL/GenBank/DDBJ databases">
        <title>MT1 and MT2 Draft Genomes of Novel Species.</title>
        <authorList>
            <person name="Venkateswaran K."/>
        </authorList>
    </citation>
    <scope>NUCLEOTIDE SEQUENCE</scope>
    <source>
        <strain evidence="3">F6_8S_P_1B</strain>
    </source>
</reference>
<dbReference type="Pfam" id="PF12688">
    <property type="entry name" value="TPR_5"/>
    <property type="match status" value="1"/>
</dbReference>
<feature type="compositionally biased region" description="Basic and acidic residues" evidence="1">
    <location>
        <begin position="12"/>
        <end position="21"/>
    </location>
</feature>
<proteinExistence type="predicted"/>
<dbReference type="InterPro" id="IPR041656">
    <property type="entry name" value="TPR_5"/>
</dbReference>
<evidence type="ECO:0000313" key="4">
    <source>
        <dbReference type="Proteomes" id="UP001174208"/>
    </source>
</evidence>
<dbReference type="RefSeq" id="WP_301208761.1">
    <property type="nucleotide sequence ID" value="NZ_JAROCF010000001.1"/>
</dbReference>
<dbReference type="Proteomes" id="UP001174208">
    <property type="component" value="Unassembled WGS sequence"/>
</dbReference>
<feature type="domain" description="Tetratrico peptide repeat group 5" evidence="2">
    <location>
        <begin position="5"/>
        <end position="124"/>
    </location>
</feature>
<evidence type="ECO:0000259" key="2">
    <source>
        <dbReference type="Pfam" id="PF12688"/>
    </source>
</evidence>
<dbReference type="Gene3D" id="1.25.40.10">
    <property type="entry name" value="Tetratricopeptide repeat domain"/>
    <property type="match status" value="1"/>
</dbReference>
<evidence type="ECO:0000313" key="3">
    <source>
        <dbReference type="EMBL" id="MDN4615126.1"/>
    </source>
</evidence>
<dbReference type="InterPro" id="IPR011990">
    <property type="entry name" value="TPR-like_helical_dom_sf"/>
</dbReference>
<feature type="region of interest" description="Disordered" evidence="1">
    <location>
        <begin position="1"/>
        <end position="25"/>
    </location>
</feature>
<evidence type="ECO:0000256" key="1">
    <source>
        <dbReference type="SAM" id="MobiDB-lite"/>
    </source>
</evidence>
<gene>
    <name evidence="3" type="ORF">P5G50_11775</name>
</gene>
<keyword evidence="4" id="KW-1185">Reference proteome</keyword>
<comment type="caution">
    <text evidence="3">The sequence shown here is derived from an EMBL/GenBank/DDBJ whole genome shotgun (WGS) entry which is preliminary data.</text>
</comment>
<accession>A0ABT8KCF6</accession>
<dbReference type="SUPFAM" id="SSF48452">
    <property type="entry name" value="TPR-like"/>
    <property type="match status" value="1"/>
</dbReference>
<sequence>MAHDPVALFEEAGEHDAAGREEEAEPLYRQALAEGLPEPYRSQAVIQLASTVRNLDRPDETLELLRDLLAEHPRHELADAAHAFAALALFDQGLPAEALREALTALAPHLPLYRRSVIAYAAELEDR</sequence>
<name>A0ABT8KCF6_9MICO</name>
<protein>
    <submittedName>
        <fullName evidence="3">Tetratricopeptide repeat protein</fullName>
    </submittedName>
</protein>